<proteinExistence type="predicted"/>
<sequence length="780" mass="89031">MNRSGVRQKRSLGKISPLSKRPKLDFNLRSRDTPNDSRSSSLNDLINKVSKDTSPGGKPGGNKINGNVLSEPEWDDDFSGDMLEKVCLIADLSQAMVNNETTGEKVEKAKVQLFKGNNVSPGLESSNAKEINDLGKLQSELRELKDKFKTKEGEVHILRSQLKQHEDTKQAAALQNIKVIDDIHKKYNEKITLTEKELETLKTKLQFKDMEYKTLSERCRQLEYCISKSKQNDTQASQADNAKNIGGFSQMQSQRCQTQIGPRNVGGKSNELFKSLEFEVSFRHEGKYLQKCLCPEIFEFIEEPSIMHLCSPRTSMSNQDKPKLKFDKREEYNWNDLPKQSNYLKDVYESLSSLFGEVTFNRRETRRKVEAILDTCEKILIHNKEVLMFLDKLHLQNCEYDDSDQALLENEDEVNVLTIKSLLSSKKLSEDECGVEGRRILGLVFALMDTSQIVTDLIKKKPDFVETLKLSATAIGNLRRPLIYTGILCGMCFVLRKLLLEKNLDKSIVKTINMTVEEIIFTRPKLDVLAEVVNVLGAGRNHLEFLSALCRKASLDSCSLYMDSKLKQAMFFTKSACPLKLLCMQIMGLAGLPASRNIIWYLTESLIKWLNNCISIPENKKLNWLPTNEEDERCFNVTECLLYLLTLCLKDYRGRYLRPGAYEREDGVTEQVESSTENKLNCHMSIIGHGAILLKRILKTDQRQLHDNSYSLRFAVLLNSMRISKSERLKPVQKDAVSWLTDSLEGDLRIQDCYMRQSTSAISEVDVMSALKISDETKIY</sequence>
<organism evidence="3 4">
    <name type="scientific">Polyplax serrata</name>
    <name type="common">Common mouse louse</name>
    <dbReference type="NCBI Taxonomy" id="468196"/>
    <lineage>
        <taxon>Eukaryota</taxon>
        <taxon>Metazoa</taxon>
        <taxon>Ecdysozoa</taxon>
        <taxon>Arthropoda</taxon>
        <taxon>Hexapoda</taxon>
        <taxon>Insecta</taxon>
        <taxon>Pterygota</taxon>
        <taxon>Neoptera</taxon>
        <taxon>Paraneoptera</taxon>
        <taxon>Psocodea</taxon>
        <taxon>Troctomorpha</taxon>
        <taxon>Phthiraptera</taxon>
        <taxon>Anoplura</taxon>
        <taxon>Polyplacidae</taxon>
        <taxon>Polyplax</taxon>
    </lineage>
</organism>
<name>A0ABR1B8D6_POLSC</name>
<feature type="compositionally biased region" description="Basic and acidic residues" evidence="2">
    <location>
        <begin position="22"/>
        <end position="35"/>
    </location>
</feature>
<dbReference type="PANTHER" id="PTHR28594:SF1">
    <property type="entry name" value="ATR-INTERACTING PROTEIN"/>
    <property type="match status" value="1"/>
</dbReference>
<feature type="region of interest" description="Disordered" evidence="2">
    <location>
        <begin position="1"/>
        <end position="69"/>
    </location>
</feature>
<accession>A0ABR1B8D6</accession>
<evidence type="ECO:0000313" key="4">
    <source>
        <dbReference type="Proteomes" id="UP001359485"/>
    </source>
</evidence>
<protein>
    <recommendedName>
        <fullName evidence="5">ATR-interacting protein</fullName>
    </recommendedName>
</protein>
<reference evidence="3 4" key="1">
    <citation type="submission" date="2023-09" db="EMBL/GenBank/DDBJ databases">
        <title>Genomes of two closely related lineages of the louse Polyplax serrata with different host specificities.</title>
        <authorList>
            <person name="Martinu J."/>
            <person name="Tarabai H."/>
            <person name="Stefka J."/>
            <person name="Hypsa V."/>
        </authorList>
    </citation>
    <scope>NUCLEOTIDE SEQUENCE [LARGE SCALE GENOMIC DNA]</scope>
    <source>
        <strain evidence="3">98ZLc_SE</strain>
    </source>
</reference>
<feature type="compositionally biased region" description="Basic residues" evidence="2">
    <location>
        <begin position="1"/>
        <end position="12"/>
    </location>
</feature>
<evidence type="ECO:0000313" key="3">
    <source>
        <dbReference type="EMBL" id="KAK6637977.1"/>
    </source>
</evidence>
<evidence type="ECO:0000256" key="1">
    <source>
        <dbReference type="SAM" id="Coils"/>
    </source>
</evidence>
<evidence type="ECO:0008006" key="5">
    <source>
        <dbReference type="Google" id="ProtNLM"/>
    </source>
</evidence>
<dbReference type="PANTHER" id="PTHR28594">
    <property type="entry name" value="ATR-INTERACTING PROTEIN"/>
    <property type="match status" value="1"/>
</dbReference>
<dbReference type="InterPro" id="IPR033349">
    <property type="entry name" value="ATRIP"/>
</dbReference>
<gene>
    <name evidence="3" type="ORF">RUM44_008401</name>
</gene>
<keyword evidence="4" id="KW-1185">Reference proteome</keyword>
<dbReference type="EMBL" id="JAWJWF010000002">
    <property type="protein sequence ID" value="KAK6637977.1"/>
    <property type="molecule type" value="Genomic_DNA"/>
</dbReference>
<feature type="coiled-coil region" evidence="1">
    <location>
        <begin position="127"/>
        <end position="218"/>
    </location>
</feature>
<evidence type="ECO:0000256" key="2">
    <source>
        <dbReference type="SAM" id="MobiDB-lite"/>
    </source>
</evidence>
<comment type="caution">
    <text evidence="3">The sequence shown here is derived from an EMBL/GenBank/DDBJ whole genome shotgun (WGS) entry which is preliminary data.</text>
</comment>
<keyword evidence="1" id="KW-0175">Coiled coil</keyword>
<dbReference type="Proteomes" id="UP001359485">
    <property type="component" value="Unassembled WGS sequence"/>
</dbReference>